<keyword evidence="2 3" id="KW-0663">Pyridoxal phosphate</keyword>
<dbReference type="CDD" id="cd00378">
    <property type="entry name" value="SHMT"/>
    <property type="match status" value="1"/>
</dbReference>
<evidence type="ECO:0000256" key="2">
    <source>
        <dbReference type="ARBA" id="ARBA00022898"/>
    </source>
</evidence>
<proteinExistence type="inferred from homology"/>
<dbReference type="GO" id="GO:0008168">
    <property type="term" value="F:methyltransferase activity"/>
    <property type="evidence" value="ECO:0007669"/>
    <property type="project" value="UniProtKB-KW"/>
</dbReference>
<dbReference type="InterPro" id="IPR039429">
    <property type="entry name" value="SHMT-like_dom"/>
</dbReference>
<feature type="binding site" evidence="3">
    <location>
        <begin position="130"/>
        <end position="132"/>
    </location>
    <ligand>
        <name>(6S)-5,6,7,8-tetrahydrofolate</name>
        <dbReference type="ChEBI" id="CHEBI:57453"/>
    </ligand>
</feature>
<dbReference type="PANTHER" id="PTHR11680">
    <property type="entry name" value="SERINE HYDROXYMETHYLTRANSFERASE"/>
    <property type="match status" value="1"/>
</dbReference>
<dbReference type="GO" id="GO:0019264">
    <property type="term" value="P:glycine biosynthetic process from serine"/>
    <property type="evidence" value="ECO:0007669"/>
    <property type="project" value="InterPro"/>
</dbReference>
<dbReference type="PANTHER" id="PTHR11680:SF35">
    <property type="entry name" value="SERINE HYDROXYMETHYLTRANSFERASE 1"/>
    <property type="match status" value="1"/>
</dbReference>
<reference evidence="6" key="1">
    <citation type="submission" date="2016-08" db="EMBL/GenBank/DDBJ databases">
        <authorList>
            <person name="Seilhamer J.J."/>
        </authorList>
    </citation>
    <scope>NUCLEOTIDE SEQUENCE</scope>
    <source>
        <strain evidence="6">86</strain>
    </source>
</reference>
<feature type="domain" description="Serine hydroxymethyltransferase-like" evidence="5">
    <location>
        <begin position="13"/>
        <end position="389"/>
    </location>
</feature>
<evidence type="ECO:0000256" key="4">
    <source>
        <dbReference type="PIRSR" id="PIRSR000412-50"/>
    </source>
</evidence>
<dbReference type="NCBIfam" id="NF000586">
    <property type="entry name" value="PRK00011.1"/>
    <property type="match status" value="1"/>
</dbReference>
<dbReference type="EC" id="2.1.2.1" evidence="3"/>
<keyword evidence="6" id="KW-0489">Methyltransferase</keyword>
<sequence>MTSLHSIFFEKHLSDTDVEISRLINLEEQRRKAQIELIAPKNYLSVSSREALNSFMSFTSVEGYPGKRYHAGVANIDAIERLAIARAKEMFEAAHANVQPHSGTQANQAAYFALLQPGDVVLSMDLASGGHLSHGLKVNLSGRWFTTISYKTNDSGYIDYAQMGELAEKYHPKLIIVGGSSYPRAINFEEAANIAARVGAYTLADIAHFSGLIVGKQYPSPFPYIDIITTTTNKNLRGPRGGLILTRDEDLGKRIDAAVFPGIQGGPLPEMITAKAVCFGEALTQEFCLYADRVLSNARTMASAFLEAGLDVVTGGTDTPLVVIDLRKTRLTGAQAQAVLEAHGITTNRNIVPNDPQKPNVTSGLRLGTSAISARGVGPEDARSIAQIVARLLHLANDSDVLAETPDRKAIAQVRELSAAFPVYPAKTRADDVHESRRTTGLA</sequence>
<dbReference type="InterPro" id="IPR049943">
    <property type="entry name" value="Ser_HO-MeTrfase-like"/>
</dbReference>
<protein>
    <recommendedName>
        <fullName evidence="3">Probable serine hydroxymethyltransferase</fullName>
        <shortName evidence="3">SHMT</shortName>
        <shortName evidence="3">Serine methylase</shortName>
        <ecNumber evidence="3">2.1.2.1</ecNumber>
    </recommendedName>
</protein>
<organism evidence="6">
    <name type="scientific">uncultured Pleomorphomonas sp</name>
    <dbReference type="NCBI Taxonomy" id="442121"/>
    <lineage>
        <taxon>Bacteria</taxon>
        <taxon>Pseudomonadati</taxon>
        <taxon>Pseudomonadota</taxon>
        <taxon>Alphaproteobacteria</taxon>
        <taxon>Hyphomicrobiales</taxon>
        <taxon>Pleomorphomonadaceae</taxon>
        <taxon>Pleomorphomonas</taxon>
        <taxon>environmental samples</taxon>
    </lineage>
</organism>
<name>A0A212LIR3_9HYPH</name>
<keyword evidence="3 6" id="KW-0808">Transferase</keyword>
<dbReference type="Gene3D" id="3.90.1150.10">
    <property type="entry name" value="Aspartate Aminotransferase, domain 1"/>
    <property type="match status" value="1"/>
</dbReference>
<evidence type="ECO:0000256" key="1">
    <source>
        <dbReference type="ARBA" id="ARBA00001933"/>
    </source>
</evidence>
<evidence type="ECO:0000313" key="6">
    <source>
        <dbReference type="EMBL" id="SCM77428.1"/>
    </source>
</evidence>
<dbReference type="InterPro" id="IPR015422">
    <property type="entry name" value="PyrdxlP-dep_Trfase_small"/>
</dbReference>
<dbReference type="GO" id="GO:0030170">
    <property type="term" value="F:pyridoxal phosphate binding"/>
    <property type="evidence" value="ECO:0007669"/>
    <property type="project" value="UniProtKB-UniRule"/>
</dbReference>
<dbReference type="RefSeq" id="WP_288197329.1">
    <property type="nucleotide sequence ID" value="NZ_LT608334.1"/>
</dbReference>
<accession>A0A212LIR3</accession>
<dbReference type="AlphaFoldDB" id="A0A212LIR3"/>
<comment type="cofactor">
    <cofactor evidence="1 3 4">
        <name>pyridoxal 5'-phosphate</name>
        <dbReference type="ChEBI" id="CHEBI:597326"/>
    </cofactor>
</comment>
<dbReference type="EMBL" id="FMJD01000008">
    <property type="protein sequence ID" value="SCM77428.1"/>
    <property type="molecule type" value="Genomic_DNA"/>
</dbReference>
<dbReference type="GO" id="GO:0032259">
    <property type="term" value="P:methylation"/>
    <property type="evidence" value="ECO:0007669"/>
    <property type="project" value="UniProtKB-KW"/>
</dbReference>
<feature type="binding site" evidence="3">
    <location>
        <position position="126"/>
    </location>
    <ligand>
        <name>(6S)-5,6,7,8-tetrahydrofolate</name>
        <dbReference type="ChEBI" id="CHEBI:57453"/>
    </ligand>
</feature>
<evidence type="ECO:0000259" key="5">
    <source>
        <dbReference type="Pfam" id="PF00464"/>
    </source>
</evidence>
<comment type="pathway">
    <text evidence="3">One-carbon metabolism; tetrahydrofolate interconversion.</text>
</comment>
<dbReference type="InterPro" id="IPR015424">
    <property type="entry name" value="PyrdxlP-dep_Trfase"/>
</dbReference>
<dbReference type="InterPro" id="IPR001085">
    <property type="entry name" value="Ser_HO-MeTrfase"/>
</dbReference>
<dbReference type="UniPathway" id="UPA00193"/>
<comment type="subcellular location">
    <subcellularLocation>
        <location evidence="3">Cytoplasm</location>
    </subcellularLocation>
</comment>
<dbReference type="GO" id="GO:0004372">
    <property type="term" value="F:glycine hydroxymethyltransferase activity"/>
    <property type="evidence" value="ECO:0007669"/>
    <property type="project" value="UniProtKB-EC"/>
</dbReference>
<dbReference type="PIRSF" id="PIRSF000412">
    <property type="entry name" value="SHMT"/>
    <property type="match status" value="1"/>
</dbReference>
<gene>
    <name evidence="3 6" type="primary">glyA</name>
    <name evidence="6" type="ORF">KL86PLE_41233</name>
</gene>
<dbReference type="Pfam" id="PF00464">
    <property type="entry name" value="SHMT"/>
    <property type="match status" value="1"/>
</dbReference>
<feature type="modified residue" description="N6-(pyridoxal phosphate)lysine" evidence="3 4">
    <location>
        <position position="234"/>
    </location>
</feature>
<dbReference type="HAMAP" id="MF_00051">
    <property type="entry name" value="SHMT"/>
    <property type="match status" value="1"/>
</dbReference>
<comment type="subunit">
    <text evidence="3">Homodimer.</text>
</comment>
<feature type="binding site" evidence="3">
    <location>
        <position position="249"/>
    </location>
    <ligand>
        <name>(6S)-5,6,7,8-tetrahydrofolate</name>
        <dbReference type="ChEBI" id="CHEBI:57453"/>
    </ligand>
</feature>
<comment type="function">
    <text evidence="3">Catalyzes the reversible interconversion of serine and glycine with tetrahydrofolate (THF) serving as the one-carbon carrier. This reaction serves as the major source of one-carbon groups required for the biosynthesis of purines, thymidylate, methionine, and other important biomolecules.</text>
</comment>
<dbReference type="GO" id="GO:0035999">
    <property type="term" value="P:tetrahydrofolate interconversion"/>
    <property type="evidence" value="ECO:0007669"/>
    <property type="project" value="UniProtKB-UniRule"/>
</dbReference>
<evidence type="ECO:0000256" key="3">
    <source>
        <dbReference type="HAMAP-Rule" id="MF_00051"/>
    </source>
</evidence>
<keyword evidence="3" id="KW-0554">One-carbon metabolism</keyword>
<dbReference type="Gene3D" id="3.40.640.10">
    <property type="entry name" value="Type I PLP-dependent aspartate aminotransferase-like (Major domain)"/>
    <property type="match status" value="1"/>
</dbReference>
<dbReference type="SUPFAM" id="SSF53383">
    <property type="entry name" value="PLP-dependent transferases"/>
    <property type="match status" value="1"/>
</dbReference>
<comment type="caution">
    <text evidence="3">Lacks conserved residue(s) required for the propagation of feature annotation.</text>
</comment>
<dbReference type="InterPro" id="IPR015421">
    <property type="entry name" value="PyrdxlP-dep_Trfase_major"/>
</dbReference>
<keyword evidence="3" id="KW-0963">Cytoplasm</keyword>
<comment type="similarity">
    <text evidence="3">Belongs to the SHMT family.</text>
</comment>
<comment type="catalytic activity">
    <reaction evidence="3">
        <text>(6R)-5,10-methylene-5,6,7,8-tetrahydrofolate + glycine + H2O = (6S)-5,6,7,8-tetrahydrofolate + L-serine</text>
        <dbReference type="Rhea" id="RHEA:15481"/>
        <dbReference type="ChEBI" id="CHEBI:15377"/>
        <dbReference type="ChEBI" id="CHEBI:15636"/>
        <dbReference type="ChEBI" id="CHEBI:33384"/>
        <dbReference type="ChEBI" id="CHEBI:57305"/>
        <dbReference type="ChEBI" id="CHEBI:57453"/>
        <dbReference type="EC" id="2.1.2.1"/>
    </reaction>
</comment>
<dbReference type="GO" id="GO:0005829">
    <property type="term" value="C:cytosol"/>
    <property type="evidence" value="ECO:0007669"/>
    <property type="project" value="TreeGrafter"/>
</dbReference>